<feature type="transmembrane region" description="Helical" evidence="1">
    <location>
        <begin position="43"/>
        <end position="65"/>
    </location>
</feature>
<keyword evidence="1" id="KW-1133">Transmembrane helix</keyword>
<dbReference type="Pfam" id="PF09527">
    <property type="entry name" value="ATPase_gene1"/>
    <property type="match status" value="1"/>
</dbReference>
<name>A0ABS3PW93_9FLAO</name>
<dbReference type="RefSeq" id="WP_009415988.1">
    <property type="nucleotide sequence ID" value="NZ_JAGDYP010000002.1"/>
</dbReference>
<protein>
    <submittedName>
        <fullName evidence="2">AtpZ/AtpI family protein</fullName>
    </submittedName>
</protein>
<proteinExistence type="predicted"/>
<accession>A0ABS3PW93</accession>
<feature type="transmembrane region" description="Helical" evidence="1">
    <location>
        <begin position="12"/>
        <end position="37"/>
    </location>
</feature>
<dbReference type="InterPro" id="IPR032820">
    <property type="entry name" value="ATPase_put"/>
</dbReference>
<evidence type="ECO:0000313" key="3">
    <source>
        <dbReference type="Proteomes" id="UP000681610"/>
    </source>
</evidence>
<keyword evidence="3" id="KW-1185">Reference proteome</keyword>
<comment type="caution">
    <text evidence="2">The sequence shown here is derived from an EMBL/GenBank/DDBJ whole genome shotgun (WGS) entry which is preliminary data.</text>
</comment>
<keyword evidence="1" id="KW-0472">Membrane</keyword>
<organism evidence="2 3">
    <name type="scientific">Capnocytophaga bilenii</name>
    <dbReference type="NCBI Taxonomy" id="2819369"/>
    <lineage>
        <taxon>Bacteria</taxon>
        <taxon>Pseudomonadati</taxon>
        <taxon>Bacteroidota</taxon>
        <taxon>Flavobacteriia</taxon>
        <taxon>Flavobacteriales</taxon>
        <taxon>Flavobacteriaceae</taxon>
        <taxon>Capnocytophaga</taxon>
    </lineage>
</organism>
<dbReference type="Proteomes" id="UP000681610">
    <property type="component" value="Unassembled WGS sequence"/>
</dbReference>
<evidence type="ECO:0000313" key="2">
    <source>
        <dbReference type="EMBL" id="MBO1883584.1"/>
    </source>
</evidence>
<reference evidence="2 3" key="1">
    <citation type="submission" date="2021-03" db="EMBL/GenBank/DDBJ databases">
        <title>Isolation and description of Capnocytophaga bilenii sp. nov., a novel Capnocytophaga species, isolated from a gingivitis subject.</title>
        <authorList>
            <person name="Antezack A."/>
            <person name="Monnet-Corti V."/>
            <person name="La Scola B."/>
        </authorList>
    </citation>
    <scope>NUCLEOTIDE SEQUENCE [LARGE SCALE GENOMIC DNA]</scope>
    <source>
        <strain evidence="2 3">Marseille-Q4570</strain>
    </source>
</reference>
<evidence type="ECO:0000256" key="1">
    <source>
        <dbReference type="SAM" id="Phobius"/>
    </source>
</evidence>
<dbReference type="EMBL" id="JAGDYP010000002">
    <property type="protein sequence ID" value="MBO1883584.1"/>
    <property type="molecule type" value="Genomic_DNA"/>
</dbReference>
<gene>
    <name evidence="2" type="ORF">J4N46_03870</name>
</gene>
<sequence length="75" mass="8391">MKNQQEKNQLNKWIYFSQAGLQMAITIGVCSFFGVWLDSKLPNDYSLCTIVCSLLGVAGAIYTIIKKAIEMSKEP</sequence>
<keyword evidence="1" id="KW-0812">Transmembrane</keyword>